<evidence type="ECO:0000259" key="8">
    <source>
        <dbReference type="Pfam" id="PF13359"/>
    </source>
</evidence>
<evidence type="ECO:0000256" key="7">
    <source>
        <dbReference type="ARBA" id="ARBA00023242"/>
    </source>
</evidence>
<reference evidence="10" key="1">
    <citation type="submission" date="2025-08" db="UniProtKB">
        <authorList>
            <consortium name="RefSeq"/>
        </authorList>
    </citation>
    <scope>IDENTIFICATION</scope>
    <source>
        <tissue evidence="10">Whole body</tissue>
    </source>
</reference>
<gene>
    <name evidence="10" type="primary">LOC112457929</name>
</gene>
<dbReference type="AlphaFoldDB" id="A0A6J1Q5S7"/>
<protein>
    <submittedName>
        <fullName evidence="10">Nuclease HARBI1</fullName>
    </submittedName>
</protein>
<dbReference type="InterPro" id="IPR045249">
    <property type="entry name" value="HARBI1-like"/>
</dbReference>
<comment type="similarity">
    <text evidence="3">Belongs to the HARBI1 family.</text>
</comment>
<dbReference type="GO" id="GO:0005634">
    <property type="term" value="C:nucleus"/>
    <property type="evidence" value="ECO:0007669"/>
    <property type="project" value="UniProtKB-SubCell"/>
</dbReference>
<keyword evidence="4" id="KW-0540">Nuclease</keyword>
<dbReference type="GeneID" id="112457929"/>
<dbReference type="InterPro" id="IPR027806">
    <property type="entry name" value="HARBI1_dom"/>
</dbReference>
<proteinExistence type="inferred from homology"/>
<evidence type="ECO:0000313" key="10">
    <source>
        <dbReference type="RefSeq" id="XP_024877028.1"/>
    </source>
</evidence>
<dbReference type="PANTHER" id="PTHR22930">
    <property type="match status" value="1"/>
</dbReference>
<keyword evidence="7" id="KW-0539">Nucleus</keyword>
<name>A0A6J1Q5S7_9HYME</name>
<dbReference type="RefSeq" id="XP_024877028.1">
    <property type="nucleotide sequence ID" value="XM_025021260.1"/>
</dbReference>
<comment type="cofactor">
    <cofactor evidence="1">
        <name>a divalent metal cation</name>
        <dbReference type="ChEBI" id="CHEBI:60240"/>
    </cofactor>
</comment>
<dbReference type="GO" id="GO:0004518">
    <property type="term" value="F:nuclease activity"/>
    <property type="evidence" value="ECO:0007669"/>
    <property type="project" value="UniProtKB-KW"/>
</dbReference>
<dbReference type="GO" id="GO:0046872">
    <property type="term" value="F:metal ion binding"/>
    <property type="evidence" value="ECO:0007669"/>
    <property type="project" value="UniProtKB-KW"/>
</dbReference>
<dbReference type="GO" id="GO:0016787">
    <property type="term" value="F:hydrolase activity"/>
    <property type="evidence" value="ECO:0007669"/>
    <property type="project" value="UniProtKB-KW"/>
</dbReference>
<evidence type="ECO:0000256" key="6">
    <source>
        <dbReference type="ARBA" id="ARBA00022801"/>
    </source>
</evidence>
<evidence type="ECO:0000256" key="5">
    <source>
        <dbReference type="ARBA" id="ARBA00022723"/>
    </source>
</evidence>
<dbReference type="Proteomes" id="UP000504618">
    <property type="component" value="Unplaced"/>
</dbReference>
<evidence type="ECO:0000256" key="3">
    <source>
        <dbReference type="ARBA" id="ARBA00006958"/>
    </source>
</evidence>
<accession>A0A6J1Q5S7</accession>
<dbReference type="Pfam" id="PF13359">
    <property type="entry name" value="DDE_Tnp_4"/>
    <property type="match status" value="1"/>
</dbReference>
<keyword evidence="9" id="KW-1185">Reference proteome</keyword>
<organism evidence="9 10">
    <name type="scientific">Temnothorax curvispinosus</name>
    <dbReference type="NCBI Taxonomy" id="300111"/>
    <lineage>
        <taxon>Eukaryota</taxon>
        <taxon>Metazoa</taxon>
        <taxon>Ecdysozoa</taxon>
        <taxon>Arthropoda</taxon>
        <taxon>Hexapoda</taxon>
        <taxon>Insecta</taxon>
        <taxon>Pterygota</taxon>
        <taxon>Neoptera</taxon>
        <taxon>Endopterygota</taxon>
        <taxon>Hymenoptera</taxon>
        <taxon>Apocrita</taxon>
        <taxon>Aculeata</taxon>
        <taxon>Formicoidea</taxon>
        <taxon>Formicidae</taxon>
        <taxon>Myrmicinae</taxon>
        <taxon>Temnothorax</taxon>
    </lineage>
</organism>
<evidence type="ECO:0000313" key="9">
    <source>
        <dbReference type="Proteomes" id="UP000504618"/>
    </source>
</evidence>
<evidence type="ECO:0000256" key="4">
    <source>
        <dbReference type="ARBA" id="ARBA00022722"/>
    </source>
</evidence>
<comment type="subcellular location">
    <subcellularLocation>
        <location evidence="2">Nucleus</location>
    </subcellularLocation>
</comment>
<evidence type="ECO:0000256" key="2">
    <source>
        <dbReference type="ARBA" id="ARBA00004123"/>
    </source>
</evidence>
<keyword evidence="5" id="KW-0479">Metal-binding</keyword>
<dbReference type="OrthoDB" id="7533406at2759"/>
<sequence length="438" mass="50412">MSAKMKIHEWLQCIHIINEQNAEADRRDKLLGSLALLLARKKKRINKKKRFWVAPILKKRCEYGFYHALLPTLKLEDLSFHNYFRMSTTQLEELLAIVGPHMEKQYVVREPIGAAERLTLTLRFLAAGDSMSSMMYQYLIGLTTVSNIIATTCKTIWEHLCPLVLPPRLFEDDWRRIAEDFEDIWDFPHCIGAIDGKHVTIQCPDNAGSNFYNYKHSHSIVLLAICDANYVFRFVDIGAYGRRSDGGIFRESRMGQQLDAGKMNIPKSDSFYKGGPSLPYCIVGDEAFPLKSYLLRPFSGKNNLSAEQHIYNYRLSRARRVIENSFGILASQWRIYRKPIISSVETAMKIVQATICIHNWLRKSDIENSYILPNMLDRETAEGDHMQGSWRMIIENGCAFGNISKCSTNTSTQDAMLIRDEFCKYFNNEGSVAWQNDQ</sequence>
<feature type="domain" description="DDE Tnp4" evidence="8">
    <location>
        <begin position="194"/>
        <end position="359"/>
    </location>
</feature>
<evidence type="ECO:0000256" key="1">
    <source>
        <dbReference type="ARBA" id="ARBA00001968"/>
    </source>
</evidence>
<keyword evidence="6" id="KW-0378">Hydrolase</keyword>
<dbReference type="PANTHER" id="PTHR22930:SF269">
    <property type="entry name" value="NUCLEASE HARBI1-LIKE PROTEIN"/>
    <property type="match status" value="1"/>
</dbReference>